<name>A0ABT1FDE6_9GAMM</name>
<dbReference type="Gene3D" id="3.55.50.10">
    <property type="entry name" value="Baseplate protein-like domains"/>
    <property type="match status" value="1"/>
</dbReference>
<dbReference type="RefSeq" id="WP_253567857.1">
    <property type="nucleotide sequence ID" value="NZ_JAMZEK010000003.1"/>
</dbReference>
<dbReference type="EMBL" id="JAMZEK010000003">
    <property type="protein sequence ID" value="MCP1375397.1"/>
    <property type="molecule type" value="Genomic_DNA"/>
</dbReference>
<evidence type="ECO:0000313" key="5">
    <source>
        <dbReference type="Proteomes" id="UP001204615"/>
    </source>
</evidence>
<dbReference type="SUPFAM" id="SSF69279">
    <property type="entry name" value="Phage tail proteins"/>
    <property type="match status" value="2"/>
</dbReference>
<dbReference type="Pfam" id="PF21683">
    <property type="entry name" value="GpP-like_1st"/>
    <property type="match status" value="1"/>
</dbReference>
<dbReference type="Pfam" id="PF21929">
    <property type="entry name" value="GpP_4th"/>
    <property type="match status" value="1"/>
</dbReference>
<feature type="domain" description="Baseplate hub protein gp44/GpP-like second" evidence="3">
    <location>
        <begin position="91"/>
        <end position="174"/>
    </location>
</feature>
<dbReference type="Pfam" id="PF22255">
    <property type="entry name" value="Gp44-like_2nd"/>
    <property type="match status" value="1"/>
</dbReference>
<dbReference type="PIRSF" id="PIRSF004440">
    <property type="entry name" value="GpP"/>
    <property type="match status" value="1"/>
</dbReference>
<reference evidence="4 5" key="1">
    <citation type="submission" date="2022-06" db="EMBL/GenBank/DDBJ databases">
        <title>Dyella sp. Sa strain:Sa Genome sequencing.</title>
        <authorList>
            <person name="Park S."/>
        </authorList>
    </citation>
    <scope>NUCLEOTIDE SEQUENCE [LARGE SCALE GENOMIC DNA]</scope>
    <source>
        <strain evidence="4 5">Sa</strain>
    </source>
</reference>
<dbReference type="InterPro" id="IPR049354">
    <property type="entry name" value="GpP-like_N"/>
</dbReference>
<keyword evidence="5" id="KW-1185">Reference proteome</keyword>
<dbReference type="InterPro" id="IPR053981">
    <property type="entry name" value="Gp44/GpP-like_2nd"/>
</dbReference>
<comment type="caution">
    <text evidence="4">The sequence shown here is derived from an EMBL/GenBank/DDBJ whole genome shotgun (WGS) entry which is preliminary data.</text>
</comment>
<evidence type="ECO:0000313" key="4">
    <source>
        <dbReference type="EMBL" id="MCP1375397.1"/>
    </source>
</evidence>
<feature type="domain" description="Baseplate hub protein gp44-like N-terminal" evidence="1">
    <location>
        <begin position="5"/>
        <end position="89"/>
    </location>
</feature>
<protein>
    <recommendedName>
        <fullName evidence="6">Prophage tail gpP-like protein</fullName>
    </recommendedName>
</protein>
<evidence type="ECO:0000259" key="2">
    <source>
        <dbReference type="Pfam" id="PF21929"/>
    </source>
</evidence>
<dbReference type="InterPro" id="IPR026276">
    <property type="entry name" value="Baseplate_GpP"/>
</dbReference>
<dbReference type="InterPro" id="IPR023399">
    <property type="entry name" value="Baseplate-like_2-layer_sand"/>
</dbReference>
<dbReference type="Proteomes" id="UP001204615">
    <property type="component" value="Unassembled WGS sequence"/>
</dbReference>
<evidence type="ECO:0000259" key="3">
    <source>
        <dbReference type="Pfam" id="PF22255"/>
    </source>
</evidence>
<organism evidence="4 5">
    <name type="scientific">Dyella lutea</name>
    <dbReference type="NCBI Taxonomy" id="2950441"/>
    <lineage>
        <taxon>Bacteria</taxon>
        <taxon>Pseudomonadati</taxon>
        <taxon>Pseudomonadota</taxon>
        <taxon>Gammaproteobacteria</taxon>
        <taxon>Lysobacterales</taxon>
        <taxon>Rhodanobacteraceae</taxon>
        <taxon>Dyella</taxon>
    </lineage>
</organism>
<gene>
    <name evidence="4" type="ORF">NC595_15205</name>
</gene>
<evidence type="ECO:0008006" key="6">
    <source>
        <dbReference type="Google" id="ProtNLM"/>
    </source>
</evidence>
<evidence type="ECO:0000259" key="1">
    <source>
        <dbReference type="Pfam" id="PF21683"/>
    </source>
</evidence>
<accession>A0ABT1FDE6</accession>
<dbReference type="Gene3D" id="3.30.1920.10">
    <property type="entry name" value="Baseplate protein-like domains - 2 layer sandwich fold"/>
    <property type="match status" value="1"/>
</dbReference>
<dbReference type="Gene3D" id="2.30.300.10">
    <property type="entry name" value="Baseplate protein-like domain - beta roll fold"/>
    <property type="match status" value="1"/>
</dbReference>
<proteinExistence type="predicted"/>
<sequence length="346" mass="37182">MSNLLLAIDGQRYGGWTSLRISRGIEQVAGGFELSVTERFDGLTKPRPIRPGQKATVSIDGTTVITGWVDVVAPNYDAASHTLSISGRDATGDLVDCAAICTAGVYKGRTLAQIATDLAKPFKVPVVVHTDVGAPFAEWRIEPGETVMESLDRAARYRGVLLLSDGLGNLVITQPGSDKAPATLKLGDNILQARGHSSLQQRFAEYIVKAQQAGNDLLFGATAAQPSGRALDSAVGRYRPTIILAEDQANAGTCKTRAEWQRTVSAARGSLVVYTVNGWRANGALWQPNTLVQVVDSYLGVNEQRLISQVDFTLDEQGERTELTVVGRHAYDPIKIPQPAPNEGLF</sequence>
<feature type="domain" description="Baseplate hub protein gp44/GpP-like C-terminal" evidence="2">
    <location>
        <begin position="254"/>
        <end position="333"/>
    </location>
</feature>
<dbReference type="InterPro" id="IPR053982">
    <property type="entry name" value="Gp44/GpP-like_C"/>
</dbReference>